<dbReference type="PANTHER" id="PTHR15004">
    <property type="entry name" value="GLUTAMYL-TRNA(GLN) AMIDOTRANSFERASE SUBUNIT C, MITOCHONDRIAL"/>
    <property type="match status" value="1"/>
</dbReference>
<dbReference type="EC" id="6.3.5.-" evidence="1"/>
<dbReference type="GO" id="GO:0006450">
    <property type="term" value="P:regulation of translational fidelity"/>
    <property type="evidence" value="ECO:0007669"/>
    <property type="project" value="InterPro"/>
</dbReference>
<dbReference type="Pfam" id="PF02686">
    <property type="entry name" value="GatC"/>
    <property type="match status" value="1"/>
</dbReference>
<dbReference type="InterPro" id="IPR003837">
    <property type="entry name" value="GatC"/>
</dbReference>
<name>A0A7C3PSW5_DICTH</name>
<comment type="catalytic activity">
    <reaction evidence="1">
        <text>L-glutamyl-tRNA(Gln) + L-glutamine + ATP + H2O = L-glutaminyl-tRNA(Gln) + L-glutamate + ADP + phosphate + H(+)</text>
        <dbReference type="Rhea" id="RHEA:17521"/>
        <dbReference type="Rhea" id="RHEA-COMP:9681"/>
        <dbReference type="Rhea" id="RHEA-COMP:9684"/>
        <dbReference type="ChEBI" id="CHEBI:15377"/>
        <dbReference type="ChEBI" id="CHEBI:15378"/>
        <dbReference type="ChEBI" id="CHEBI:29985"/>
        <dbReference type="ChEBI" id="CHEBI:30616"/>
        <dbReference type="ChEBI" id="CHEBI:43474"/>
        <dbReference type="ChEBI" id="CHEBI:58359"/>
        <dbReference type="ChEBI" id="CHEBI:78520"/>
        <dbReference type="ChEBI" id="CHEBI:78521"/>
        <dbReference type="ChEBI" id="CHEBI:456216"/>
    </reaction>
</comment>
<dbReference type="InterPro" id="IPR036113">
    <property type="entry name" value="Asp/Glu-ADT_sf_sub_c"/>
</dbReference>
<protein>
    <recommendedName>
        <fullName evidence="1">Aspartyl/glutamyl-tRNA(Asn/Gln) amidotransferase subunit C</fullName>
        <shortName evidence="1">Asp/Glu-ADT subunit C</shortName>
        <ecNumber evidence="1">6.3.5.-</ecNumber>
    </recommendedName>
</protein>
<comment type="caution">
    <text evidence="2">The sequence shown here is derived from an EMBL/GenBank/DDBJ whole genome shotgun (WGS) entry which is preliminary data.</text>
</comment>
<keyword evidence="1" id="KW-0547">Nucleotide-binding</keyword>
<keyword evidence="2" id="KW-0808">Transferase</keyword>
<reference evidence="2" key="1">
    <citation type="journal article" date="2020" name="mSystems">
        <title>Genome- and Community-Level Interaction Insights into Carbon Utilization and Element Cycling Functions of Hydrothermarchaeota in Hydrothermal Sediment.</title>
        <authorList>
            <person name="Zhou Z."/>
            <person name="Liu Y."/>
            <person name="Xu W."/>
            <person name="Pan J."/>
            <person name="Luo Z.H."/>
            <person name="Li M."/>
        </authorList>
    </citation>
    <scope>NUCLEOTIDE SEQUENCE [LARGE SCALE GENOMIC DNA]</scope>
    <source>
        <strain evidence="2">SpSt-70</strain>
    </source>
</reference>
<dbReference type="EMBL" id="DTDV01000005">
    <property type="protein sequence ID" value="HGK23013.1"/>
    <property type="molecule type" value="Genomic_DNA"/>
</dbReference>
<organism evidence="2">
    <name type="scientific">Dictyoglomus thermophilum</name>
    <dbReference type="NCBI Taxonomy" id="14"/>
    <lineage>
        <taxon>Bacteria</taxon>
        <taxon>Pseudomonadati</taxon>
        <taxon>Dictyoglomota</taxon>
        <taxon>Dictyoglomia</taxon>
        <taxon>Dictyoglomales</taxon>
        <taxon>Dictyoglomaceae</taxon>
        <taxon>Dictyoglomus</taxon>
    </lineage>
</organism>
<gene>
    <name evidence="1 2" type="primary">gatC</name>
    <name evidence="2" type="ORF">ENU78_00955</name>
</gene>
<dbReference type="AlphaFoldDB" id="A0A7C3PSW5"/>
<evidence type="ECO:0000256" key="1">
    <source>
        <dbReference type="HAMAP-Rule" id="MF_00122"/>
    </source>
</evidence>
<dbReference type="GO" id="GO:0050567">
    <property type="term" value="F:glutaminyl-tRNA synthase (glutamine-hydrolyzing) activity"/>
    <property type="evidence" value="ECO:0007669"/>
    <property type="project" value="UniProtKB-UniRule"/>
</dbReference>
<dbReference type="PANTHER" id="PTHR15004:SF0">
    <property type="entry name" value="GLUTAMYL-TRNA(GLN) AMIDOTRANSFERASE SUBUNIT C, MITOCHONDRIAL"/>
    <property type="match status" value="1"/>
</dbReference>
<sequence>MERRDFKEQLKKTAHLARLHLTPEEEELFAKQLQNILDYFKKLQELDTSNVEPMAHVLPLYNIWREDEVKESISQEEAFKNAPEIEDLGFKIPRIMKREE</sequence>
<comment type="function">
    <text evidence="1">Allows the formation of correctly charged Asn-tRNA(Asn) or Gln-tRNA(Gln) through the transamidation of misacylated Asp-tRNA(Asn) or Glu-tRNA(Gln) in organisms which lack either or both of asparaginyl-tRNA or glutaminyl-tRNA synthetases. The reaction takes place in the presence of glutamine and ATP through an activated phospho-Asp-tRNA(Asn) or phospho-Glu-tRNA(Gln).</text>
</comment>
<keyword evidence="1" id="KW-0067">ATP-binding</keyword>
<dbReference type="RefSeq" id="WP_149123109.1">
    <property type="nucleotide sequence ID" value="NZ_VTFL01000005.1"/>
</dbReference>
<dbReference type="GO" id="GO:0005524">
    <property type="term" value="F:ATP binding"/>
    <property type="evidence" value="ECO:0007669"/>
    <property type="project" value="UniProtKB-KW"/>
</dbReference>
<comment type="catalytic activity">
    <reaction evidence="1">
        <text>L-aspartyl-tRNA(Asn) + L-glutamine + ATP + H2O = L-asparaginyl-tRNA(Asn) + L-glutamate + ADP + phosphate + 2 H(+)</text>
        <dbReference type="Rhea" id="RHEA:14513"/>
        <dbReference type="Rhea" id="RHEA-COMP:9674"/>
        <dbReference type="Rhea" id="RHEA-COMP:9677"/>
        <dbReference type="ChEBI" id="CHEBI:15377"/>
        <dbReference type="ChEBI" id="CHEBI:15378"/>
        <dbReference type="ChEBI" id="CHEBI:29985"/>
        <dbReference type="ChEBI" id="CHEBI:30616"/>
        <dbReference type="ChEBI" id="CHEBI:43474"/>
        <dbReference type="ChEBI" id="CHEBI:58359"/>
        <dbReference type="ChEBI" id="CHEBI:78515"/>
        <dbReference type="ChEBI" id="CHEBI:78516"/>
        <dbReference type="ChEBI" id="CHEBI:456216"/>
    </reaction>
</comment>
<accession>A0A7C3PSW5</accession>
<proteinExistence type="inferred from homology"/>
<dbReference type="SUPFAM" id="SSF141000">
    <property type="entry name" value="Glu-tRNAGln amidotransferase C subunit"/>
    <property type="match status" value="1"/>
</dbReference>
<dbReference type="GO" id="GO:0006412">
    <property type="term" value="P:translation"/>
    <property type="evidence" value="ECO:0007669"/>
    <property type="project" value="UniProtKB-UniRule"/>
</dbReference>
<dbReference type="NCBIfam" id="TIGR00135">
    <property type="entry name" value="gatC"/>
    <property type="match status" value="1"/>
</dbReference>
<keyword evidence="1" id="KW-0436">Ligase</keyword>
<comment type="subunit">
    <text evidence="1">Heterotrimer of A, B and C subunits.</text>
</comment>
<keyword evidence="1" id="KW-0648">Protein biosynthesis</keyword>
<dbReference type="GO" id="GO:0016740">
    <property type="term" value="F:transferase activity"/>
    <property type="evidence" value="ECO:0007669"/>
    <property type="project" value="UniProtKB-KW"/>
</dbReference>
<comment type="similarity">
    <text evidence="1">Belongs to the GatC family.</text>
</comment>
<dbReference type="GO" id="GO:0070681">
    <property type="term" value="P:glutaminyl-tRNAGln biosynthesis via transamidation"/>
    <property type="evidence" value="ECO:0007669"/>
    <property type="project" value="TreeGrafter"/>
</dbReference>
<dbReference type="HAMAP" id="MF_00122">
    <property type="entry name" value="GatC"/>
    <property type="match status" value="1"/>
</dbReference>
<evidence type="ECO:0000313" key="2">
    <source>
        <dbReference type="EMBL" id="HGK23013.1"/>
    </source>
</evidence>
<dbReference type="Gene3D" id="1.10.20.60">
    <property type="entry name" value="Glu-tRNAGln amidotransferase C subunit, N-terminal domain"/>
    <property type="match status" value="1"/>
</dbReference>